<proteinExistence type="inferred from homology"/>
<dbReference type="GO" id="GO:0051536">
    <property type="term" value="F:iron-sulfur cluster binding"/>
    <property type="evidence" value="ECO:0007669"/>
    <property type="project" value="UniProtKB-KW"/>
</dbReference>
<dbReference type="Gene3D" id="1.10.340.30">
    <property type="entry name" value="Hypothetical protein, domain 2"/>
    <property type="match status" value="1"/>
</dbReference>
<evidence type="ECO:0000256" key="8">
    <source>
        <dbReference type="ARBA" id="ARBA00023204"/>
    </source>
</evidence>
<keyword evidence="9" id="KW-0456">Lyase</keyword>
<keyword evidence="13" id="KW-1185">Reference proteome</keyword>
<evidence type="ECO:0000256" key="1">
    <source>
        <dbReference type="ARBA" id="ARBA00001966"/>
    </source>
</evidence>
<dbReference type="Gene3D" id="1.10.1670.10">
    <property type="entry name" value="Helix-hairpin-Helix base-excision DNA repair enzymes (C-terminal)"/>
    <property type="match status" value="1"/>
</dbReference>
<keyword evidence="10" id="KW-0326">Glycosidase</keyword>
<dbReference type="InterPro" id="IPR003265">
    <property type="entry name" value="HhH-GPD_domain"/>
</dbReference>
<keyword evidence="3" id="KW-0479">Metal-binding</keyword>
<sequence length="237" mass="25947">MPPSPVHSAVPPAAPAGAKEPFDIDEAFRRLRRALAGLPKAAMFELRDRGYGTPFEQLVASLISARTRDETTTPVCLRLFAVARTPEAMAALDEAELVRLLQPATFPEPKARDILALSRRIVTEHGGMVPDTMEGLTAFRGVGPKIAALTLGVAFGRPAIAVDIHVHRVVNRWGYVSAPTPERTMAALLRVLPERYWIELNERLMPFGKFVCQGISPKCSSCVLLSMCRQVGVTTHR</sequence>
<dbReference type="PANTHER" id="PTHR43286:SF1">
    <property type="entry name" value="ENDONUCLEASE III-LIKE PROTEIN 1"/>
    <property type="match status" value="1"/>
</dbReference>
<keyword evidence="4" id="KW-0227">DNA damage</keyword>
<dbReference type="Pfam" id="PF00730">
    <property type="entry name" value="HhH-GPD"/>
    <property type="match status" value="1"/>
</dbReference>
<comment type="similarity">
    <text evidence="2">Belongs to the Nth/MutY family.</text>
</comment>
<dbReference type="SUPFAM" id="SSF48150">
    <property type="entry name" value="DNA-glycosylase"/>
    <property type="match status" value="1"/>
</dbReference>
<protein>
    <submittedName>
        <fullName evidence="12">Endonuclease III</fullName>
    </submittedName>
</protein>
<dbReference type="AlphaFoldDB" id="A0A9X2BV09"/>
<feature type="domain" description="HhH-GPD" evidence="11">
    <location>
        <begin position="63"/>
        <end position="210"/>
    </location>
</feature>
<dbReference type="GO" id="GO:0006289">
    <property type="term" value="P:nucleotide-excision repair"/>
    <property type="evidence" value="ECO:0007669"/>
    <property type="project" value="TreeGrafter"/>
</dbReference>
<evidence type="ECO:0000256" key="9">
    <source>
        <dbReference type="ARBA" id="ARBA00023239"/>
    </source>
</evidence>
<dbReference type="GO" id="GO:0046872">
    <property type="term" value="F:metal ion binding"/>
    <property type="evidence" value="ECO:0007669"/>
    <property type="project" value="UniProtKB-KW"/>
</dbReference>
<keyword evidence="6" id="KW-0408">Iron</keyword>
<dbReference type="GO" id="GO:0003906">
    <property type="term" value="F:DNA-(apurinic or apyrimidinic site) endonuclease activity"/>
    <property type="evidence" value="ECO:0007669"/>
    <property type="project" value="TreeGrafter"/>
</dbReference>
<dbReference type="GO" id="GO:0006285">
    <property type="term" value="P:base-excision repair, AP site formation"/>
    <property type="evidence" value="ECO:0007669"/>
    <property type="project" value="TreeGrafter"/>
</dbReference>
<dbReference type="Proteomes" id="UP001139516">
    <property type="component" value="Unassembled WGS sequence"/>
</dbReference>
<dbReference type="FunFam" id="1.10.340.30:FF:000001">
    <property type="entry name" value="Endonuclease III"/>
    <property type="match status" value="1"/>
</dbReference>
<accession>A0A9X2BV09</accession>
<dbReference type="EMBL" id="JALPRX010000076">
    <property type="protein sequence ID" value="MCK8786178.1"/>
    <property type="molecule type" value="Genomic_DNA"/>
</dbReference>
<keyword evidence="7" id="KW-0411">Iron-sulfur</keyword>
<evidence type="ECO:0000313" key="12">
    <source>
        <dbReference type="EMBL" id="MCK8786178.1"/>
    </source>
</evidence>
<evidence type="ECO:0000256" key="6">
    <source>
        <dbReference type="ARBA" id="ARBA00023004"/>
    </source>
</evidence>
<reference evidence="12" key="1">
    <citation type="submission" date="2022-04" db="EMBL/GenBank/DDBJ databases">
        <title>Roseomonas acroporae sp. nov., isolated from coral Acropora digitifera.</title>
        <authorList>
            <person name="Sun H."/>
        </authorList>
    </citation>
    <scope>NUCLEOTIDE SEQUENCE</scope>
    <source>
        <strain evidence="12">NAR14</strain>
    </source>
</reference>
<dbReference type="GO" id="GO:0000703">
    <property type="term" value="F:oxidized pyrimidine nucleobase lesion DNA N-glycosylase activity"/>
    <property type="evidence" value="ECO:0007669"/>
    <property type="project" value="TreeGrafter"/>
</dbReference>
<dbReference type="SMART" id="SM00478">
    <property type="entry name" value="ENDO3c"/>
    <property type="match status" value="1"/>
</dbReference>
<comment type="caution">
    <text evidence="12">The sequence shown here is derived from an EMBL/GenBank/DDBJ whole genome shotgun (WGS) entry which is preliminary data.</text>
</comment>
<dbReference type="RefSeq" id="WP_248668294.1">
    <property type="nucleotide sequence ID" value="NZ_JALPRX010000076.1"/>
</dbReference>
<evidence type="ECO:0000256" key="4">
    <source>
        <dbReference type="ARBA" id="ARBA00022763"/>
    </source>
</evidence>
<dbReference type="PROSITE" id="PS00764">
    <property type="entry name" value="ENDONUCLEASE_III_1"/>
    <property type="match status" value="1"/>
</dbReference>
<keyword evidence="5" id="KW-0378">Hydrolase</keyword>
<evidence type="ECO:0000256" key="7">
    <source>
        <dbReference type="ARBA" id="ARBA00023014"/>
    </source>
</evidence>
<evidence type="ECO:0000259" key="11">
    <source>
        <dbReference type="SMART" id="SM00478"/>
    </source>
</evidence>
<dbReference type="CDD" id="cd00056">
    <property type="entry name" value="ENDO3c"/>
    <property type="match status" value="1"/>
</dbReference>
<comment type="cofactor">
    <cofactor evidence="1">
        <name>[4Fe-4S] cluster</name>
        <dbReference type="ChEBI" id="CHEBI:49883"/>
    </cofactor>
</comment>
<evidence type="ECO:0000256" key="5">
    <source>
        <dbReference type="ARBA" id="ARBA00022801"/>
    </source>
</evidence>
<dbReference type="GO" id="GO:0016829">
    <property type="term" value="F:lyase activity"/>
    <property type="evidence" value="ECO:0007669"/>
    <property type="project" value="UniProtKB-KW"/>
</dbReference>
<organism evidence="12 13">
    <name type="scientific">Roseomonas acroporae</name>
    <dbReference type="NCBI Taxonomy" id="2937791"/>
    <lineage>
        <taxon>Bacteria</taxon>
        <taxon>Pseudomonadati</taxon>
        <taxon>Pseudomonadota</taxon>
        <taxon>Alphaproteobacteria</taxon>
        <taxon>Acetobacterales</taxon>
        <taxon>Roseomonadaceae</taxon>
        <taxon>Roseomonas</taxon>
    </lineage>
</organism>
<dbReference type="InterPro" id="IPR004035">
    <property type="entry name" value="Endouclease-III_FeS-bd_BS"/>
</dbReference>
<keyword evidence="12" id="KW-0540">Nuclease</keyword>
<evidence type="ECO:0000256" key="3">
    <source>
        <dbReference type="ARBA" id="ARBA00022723"/>
    </source>
</evidence>
<keyword evidence="12" id="KW-0255">Endonuclease</keyword>
<evidence type="ECO:0000256" key="2">
    <source>
        <dbReference type="ARBA" id="ARBA00008343"/>
    </source>
</evidence>
<keyword evidence="8" id="KW-0234">DNA repair</keyword>
<name>A0A9X2BV09_9PROT</name>
<gene>
    <name evidence="12" type="ORF">M0638_17520</name>
</gene>
<dbReference type="InterPro" id="IPR011257">
    <property type="entry name" value="DNA_glycosylase"/>
</dbReference>
<evidence type="ECO:0000313" key="13">
    <source>
        <dbReference type="Proteomes" id="UP001139516"/>
    </source>
</evidence>
<evidence type="ECO:0000256" key="10">
    <source>
        <dbReference type="ARBA" id="ARBA00023295"/>
    </source>
</evidence>
<dbReference type="PANTHER" id="PTHR43286">
    <property type="entry name" value="ENDONUCLEASE III-LIKE PROTEIN 1"/>
    <property type="match status" value="1"/>
</dbReference>
<dbReference type="InterPro" id="IPR023170">
    <property type="entry name" value="HhH_base_excis_C"/>
</dbReference>